<reference evidence="3" key="1">
    <citation type="journal article" date="2011" name="Nat. Commun.">
        <title>Effector diversification within compartments of the Leptosphaeria maculans genome affected by Repeat-Induced Point mutations.</title>
        <authorList>
            <person name="Rouxel T."/>
            <person name="Grandaubert J."/>
            <person name="Hane J.K."/>
            <person name="Hoede C."/>
            <person name="van de Wouw A.P."/>
            <person name="Couloux A."/>
            <person name="Dominguez V."/>
            <person name="Anthouard V."/>
            <person name="Bally P."/>
            <person name="Bourras S."/>
            <person name="Cozijnsen A.J."/>
            <person name="Ciuffetti L.M."/>
            <person name="Degrave A."/>
            <person name="Dilmaghani A."/>
            <person name="Duret L."/>
            <person name="Fudal I."/>
            <person name="Goodwin S.B."/>
            <person name="Gout L."/>
            <person name="Glaser N."/>
            <person name="Linglin J."/>
            <person name="Kema G.H.J."/>
            <person name="Lapalu N."/>
            <person name="Lawrence C.B."/>
            <person name="May K."/>
            <person name="Meyer M."/>
            <person name="Ollivier B."/>
            <person name="Poulain J."/>
            <person name="Schoch C.L."/>
            <person name="Simon A."/>
            <person name="Spatafora J.W."/>
            <person name="Stachowiak A."/>
            <person name="Turgeon B.G."/>
            <person name="Tyler B.M."/>
            <person name="Vincent D."/>
            <person name="Weissenbach J."/>
            <person name="Amselem J."/>
            <person name="Quesneville H."/>
            <person name="Oliver R.P."/>
            <person name="Wincker P."/>
            <person name="Balesdent M.-H."/>
            <person name="Howlett B.J."/>
        </authorList>
    </citation>
    <scope>NUCLEOTIDE SEQUENCE [LARGE SCALE GENOMIC DNA]</scope>
    <source>
        <strain evidence="3">JN3 / isolate v23.1.3 / race Av1-4-5-6-7-8</strain>
    </source>
</reference>
<gene>
    <name evidence="2" type="ORF">LEMA_P061080.1</name>
</gene>
<name>E4ZIQ3_LEPMJ</name>
<proteinExistence type="predicted"/>
<evidence type="ECO:0000313" key="2">
    <source>
        <dbReference type="EMBL" id="CBX91074.1"/>
    </source>
</evidence>
<dbReference type="InParanoid" id="E4ZIQ3"/>
<dbReference type="HOGENOM" id="CLU_3335715_0_0_1"/>
<protein>
    <submittedName>
        <fullName evidence="2">Predicted protein</fullName>
    </submittedName>
</protein>
<dbReference type="VEuPathDB" id="FungiDB:LEMA_P061080.1"/>
<organism evidence="3">
    <name type="scientific">Leptosphaeria maculans (strain JN3 / isolate v23.1.3 / race Av1-4-5-6-7-8)</name>
    <name type="common">Blackleg fungus</name>
    <name type="synonym">Phoma lingam</name>
    <dbReference type="NCBI Taxonomy" id="985895"/>
    <lineage>
        <taxon>Eukaryota</taxon>
        <taxon>Fungi</taxon>
        <taxon>Dikarya</taxon>
        <taxon>Ascomycota</taxon>
        <taxon>Pezizomycotina</taxon>
        <taxon>Dothideomycetes</taxon>
        <taxon>Pleosporomycetidae</taxon>
        <taxon>Pleosporales</taxon>
        <taxon>Pleosporineae</taxon>
        <taxon>Leptosphaeriaceae</taxon>
        <taxon>Plenodomus</taxon>
        <taxon>Plenodomus lingam/Leptosphaeria maculans species complex</taxon>
    </lineage>
</organism>
<evidence type="ECO:0000256" key="1">
    <source>
        <dbReference type="SAM" id="MobiDB-lite"/>
    </source>
</evidence>
<dbReference type="AlphaFoldDB" id="E4ZIQ3"/>
<keyword evidence="3" id="KW-1185">Reference proteome</keyword>
<dbReference type="EMBL" id="FP929065">
    <property type="protein sequence ID" value="CBX91074.1"/>
    <property type="molecule type" value="Genomic_DNA"/>
</dbReference>
<feature type="region of interest" description="Disordered" evidence="1">
    <location>
        <begin position="1"/>
        <end position="38"/>
    </location>
</feature>
<accession>E4ZIQ3</accession>
<dbReference type="Proteomes" id="UP000002668">
    <property type="component" value="Genome"/>
</dbReference>
<sequence length="38" mass="4247">MEPHIRNTISHLPNPTPTPILRKSHGGEGEQDMGGWVR</sequence>
<evidence type="ECO:0000313" key="3">
    <source>
        <dbReference type="Proteomes" id="UP000002668"/>
    </source>
</evidence>